<dbReference type="Pfam" id="PF12696">
    <property type="entry name" value="TraG-D_C"/>
    <property type="match status" value="1"/>
</dbReference>
<gene>
    <name evidence="2" type="primary">traD</name>
    <name evidence="2" type="ORF">OIK42_19030</name>
</gene>
<dbReference type="InterPro" id="IPR022458">
    <property type="entry name" value="Conjugative_coupling_TraG/TraD"/>
</dbReference>
<organism evidence="2 3">
    <name type="scientific">Alteromonas gilva</name>
    <dbReference type="NCBI Taxonomy" id="2987522"/>
    <lineage>
        <taxon>Bacteria</taxon>
        <taxon>Pseudomonadati</taxon>
        <taxon>Pseudomonadota</taxon>
        <taxon>Gammaproteobacteria</taxon>
        <taxon>Alteromonadales</taxon>
        <taxon>Alteromonadaceae</taxon>
        <taxon>Alteromonas/Salinimonas group</taxon>
        <taxon>Alteromonas</taxon>
    </lineage>
</organism>
<dbReference type="InterPro" id="IPR032689">
    <property type="entry name" value="TraG-D_C"/>
</dbReference>
<dbReference type="InterPro" id="IPR027417">
    <property type="entry name" value="P-loop_NTPase"/>
</dbReference>
<dbReference type="EMBL" id="JAQQXP010000004">
    <property type="protein sequence ID" value="MDC8832852.1"/>
    <property type="molecule type" value="Genomic_DNA"/>
</dbReference>
<dbReference type="Proteomes" id="UP001218788">
    <property type="component" value="Unassembled WGS sequence"/>
</dbReference>
<dbReference type="SUPFAM" id="SSF52540">
    <property type="entry name" value="P-loop containing nucleoside triphosphate hydrolases"/>
    <property type="match status" value="1"/>
</dbReference>
<dbReference type="CDD" id="cd01127">
    <property type="entry name" value="TrwB_TraG_TraD_VirD4"/>
    <property type="match status" value="1"/>
</dbReference>
<reference evidence="2 3" key="1">
    <citation type="submission" date="2022-10" db="EMBL/GenBank/DDBJ databases">
        <title>Alteromonas sp. chi3 Genome sequencing.</title>
        <authorList>
            <person name="Park S."/>
        </authorList>
    </citation>
    <scope>NUCLEOTIDE SEQUENCE [LARGE SCALE GENOMIC DNA]</scope>
    <source>
        <strain evidence="3">chi3</strain>
    </source>
</reference>
<protein>
    <submittedName>
        <fullName evidence="2">Conjugative transfer system coupling protein TraD</fullName>
    </submittedName>
</protein>
<dbReference type="PANTHER" id="PTHR30121">
    <property type="entry name" value="UNCHARACTERIZED PROTEIN YJGR-RELATED"/>
    <property type="match status" value="1"/>
</dbReference>
<evidence type="ECO:0000313" key="2">
    <source>
        <dbReference type="EMBL" id="MDC8832852.1"/>
    </source>
</evidence>
<proteinExistence type="predicted"/>
<accession>A0ABT5L9P1</accession>
<dbReference type="Gene3D" id="3.40.50.300">
    <property type="entry name" value="P-loop containing nucleotide triphosphate hydrolases"/>
    <property type="match status" value="2"/>
</dbReference>
<dbReference type="InterPro" id="IPR051162">
    <property type="entry name" value="T4SS_component"/>
</dbReference>
<evidence type="ECO:0000259" key="1">
    <source>
        <dbReference type="Pfam" id="PF12696"/>
    </source>
</evidence>
<dbReference type="NCBIfam" id="TIGR03743">
    <property type="entry name" value="SXT_TraD"/>
    <property type="match status" value="1"/>
</dbReference>
<evidence type="ECO:0000313" key="3">
    <source>
        <dbReference type="Proteomes" id="UP001218788"/>
    </source>
</evidence>
<comment type="caution">
    <text evidence="2">The sequence shown here is derived from an EMBL/GenBank/DDBJ whole genome shotgun (WGS) entry which is preliminary data.</text>
</comment>
<sequence>MKKIDPSFSEHLFRPIYELNTASAWLAGGLTTPFLSTMYSGGGSLPTAMAIGAGMLATGTYHGVKSLPLLKRQLKLSTNKKTFMSVKELRKRNNLEKIMTSGKANKNLRTTFIGSGYSWGSEHANRAYQVMDMDSNMSQVELPFFLKPVVKAMMKETEALGGKPWIHGMGDEKKISVNESNWFGHTCITGNVGTGKTVLLKMISVNALHMGDVLVILDPKNDADWKEAVQKEMEYLGMGDRFYHLHPAKPSSSVRIPLLKNYTRITEIADRIAPLMGSSGTGKAFQDFAYEIIYFTAQGLHYLGEPIRLTTIQKVISSNRRGLAMRVLDKYFKGAVGENYAEQLADEFADINADRLAAMAGYYNQYLAKDNECKAVEGMIQFALHNEEHYVRMVTSLRPVLTSLTADPLDDLFSPIDDIHDVNDTREIVDLADVMERGGCIYISLDSMTDSSTAGFLSRLLLAELAAIAGSRYNSEDKNPRRVTIANDEVHASIENNDAMMNMLAQGRAASMQMFLATQTISDIEAKTDEATARRFLGLCNNFISMRTTDPSTQEYVAAQFAKASVSQQQVRTGTFTDTNSSVLDFSSGYQETLMKTREDAFPPTLLGDLPILQYVARLADGKRLKMRLPIILNDDEDGEVAPWAA</sequence>
<feature type="domain" description="TraD/TraG TraM recognition site" evidence="1">
    <location>
        <begin position="483"/>
        <end position="595"/>
    </location>
</feature>
<dbReference type="PANTHER" id="PTHR30121:SF6">
    <property type="entry name" value="SLR6007 PROTEIN"/>
    <property type="match status" value="1"/>
</dbReference>
<name>A0ABT5L9P1_9ALTE</name>
<keyword evidence="3" id="KW-1185">Reference proteome</keyword>